<dbReference type="Gene3D" id="3.40.50.1460">
    <property type="match status" value="1"/>
</dbReference>
<gene>
    <name evidence="4" type="ORF">ACFQ2O_14985</name>
</gene>
<proteinExistence type="predicted"/>
<reference evidence="5" key="1">
    <citation type="journal article" date="2019" name="Int. J. Syst. Evol. Microbiol.">
        <title>The Global Catalogue of Microorganisms (GCM) 10K type strain sequencing project: providing services to taxonomists for standard genome sequencing and annotation.</title>
        <authorList>
            <consortium name="The Broad Institute Genomics Platform"/>
            <consortium name="The Broad Institute Genome Sequencing Center for Infectious Disease"/>
            <person name="Wu L."/>
            <person name="Ma J."/>
        </authorList>
    </citation>
    <scope>NUCLEOTIDE SEQUENCE [LARGE SCALE GENOMIC DNA]</scope>
    <source>
        <strain evidence="5">JCM 31319</strain>
    </source>
</reference>
<organism evidence="4 5">
    <name type="scientific">Pontibacter rugosus</name>
    <dbReference type="NCBI Taxonomy" id="1745966"/>
    <lineage>
        <taxon>Bacteria</taxon>
        <taxon>Pseudomonadati</taxon>
        <taxon>Bacteroidota</taxon>
        <taxon>Cytophagia</taxon>
        <taxon>Cytophagales</taxon>
        <taxon>Hymenobacteraceae</taxon>
        <taxon>Pontibacter</taxon>
    </lineage>
</organism>
<keyword evidence="1" id="KW-0732">Signal</keyword>
<dbReference type="Pfam" id="PF01364">
    <property type="entry name" value="Peptidase_C25"/>
    <property type="match status" value="1"/>
</dbReference>
<dbReference type="InterPro" id="IPR013783">
    <property type="entry name" value="Ig-like_fold"/>
</dbReference>
<dbReference type="InterPro" id="IPR029030">
    <property type="entry name" value="Caspase-like_dom_sf"/>
</dbReference>
<feature type="domain" description="Gingipain" evidence="2">
    <location>
        <begin position="405"/>
        <end position="771"/>
    </location>
</feature>
<dbReference type="Gene3D" id="2.60.40.4070">
    <property type="match status" value="1"/>
</dbReference>
<evidence type="ECO:0000313" key="5">
    <source>
        <dbReference type="Proteomes" id="UP001597094"/>
    </source>
</evidence>
<evidence type="ECO:0000259" key="2">
    <source>
        <dbReference type="Pfam" id="PF01364"/>
    </source>
</evidence>
<comment type="caution">
    <text evidence="4">The sequence shown here is derived from an EMBL/GenBank/DDBJ whole genome shotgun (WGS) entry which is preliminary data.</text>
</comment>
<keyword evidence="5" id="KW-1185">Reference proteome</keyword>
<dbReference type="RefSeq" id="WP_377529199.1">
    <property type="nucleotide sequence ID" value="NZ_JBHTLD010000149.1"/>
</dbReference>
<accession>A0ABW3SS00</accession>
<dbReference type="CDD" id="cd02258">
    <property type="entry name" value="Peptidase_C25_N"/>
    <property type="match status" value="1"/>
</dbReference>
<evidence type="ECO:0000313" key="4">
    <source>
        <dbReference type="EMBL" id="MFD1187521.1"/>
    </source>
</evidence>
<feature type="chain" id="PRO_5047069370" evidence="1">
    <location>
        <begin position="23"/>
        <end position="1680"/>
    </location>
</feature>
<dbReference type="InterPro" id="IPR039477">
    <property type="entry name" value="ILEI/PANDER_dom"/>
</dbReference>
<protein>
    <submittedName>
        <fullName evidence="4">C25 family cysteine peptidase</fullName>
    </submittedName>
</protein>
<dbReference type="Gene3D" id="2.60.40.10">
    <property type="entry name" value="Immunoglobulins"/>
    <property type="match status" value="1"/>
</dbReference>
<feature type="signal peptide" evidence="1">
    <location>
        <begin position="1"/>
        <end position="22"/>
    </location>
</feature>
<feature type="domain" description="ILEI/PANDER" evidence="3">
    <location>
        <begin position="1122"/>
        <end position="1188"/>
    </location>
</feature>
<dbReference type="Proteomes" id="UP001597094">
    <property type="component" value="Unassembled WGS sequence"/>
</dbReference>
<dbReference type="EMBL" id="JBHTLD010000149">
    <property type="protein sequence ID" value="MFD1187521.1"/>
    <property type="molecule type" value="Genomic_DNA"/>
</dbReference>
<evidence type="ECO:0000256" key="1">
    <source>
        <dbReference type="SAM" id="SignalP"/>
    </source>
</evidence>
<dbReference type="SUPFAM" id="SSF52129">
    <property type="entry name" value="Caspase-like"/>
    <property type="match status" value="1"/>
</dbReference>
<sequence>MNRFLFTLLLFVSGLGVGTVQAQEVYGNEWIDYSKTYFKLKVTADGLYKLDYTYLKNLGLENENPQHLQLFRRGKEVAIYVAGEADGSLDAQDFLEFYGEKNNGVLDQELFKNPLHQVHQLHSMYTDTAAYFLTLNPAGGNKRMRELNPAVDGRTPEPYHLQKAMNLQVGTLYLGQPYGVNRMPWMDRGEGYFSSESNTITKLVFAIPSVSNIEMSGPAPVLEYAAVGPNEHHHNVDINLVNGNAIRTINNHKFGSFDFVKGREEITFPDINTSKSTLTVHLIPKEIDGLIGRVSLAYARLTFPQKNIFSGISAFLYTDSLRAAIQYFEYTGAPAAVVAYNVTDLGNVVRTQGVVLSGSSRKGFALQAGPVSQKYLLARTDQALAPVGKTEIIKFQNIVPADYNYIIVTNKKLMKKVGDSQSPAPMEYAAYRGSAAGGGYNTLVVFVDDLVNMFHYGEFSANALKRFSSYLATSDRGKFVLYMGKAYEVRMLSYKNAASRAKDLVPTGLGTHPASDLLFSTRFKDSNYVPMFPTGRLSVVSAEEVMAYLNKVKEYEQAKVGEPWRKNILHLGGGNTSSEINQIANHLSNYKKTAEGPFLGANVIQKTRHNLSEVVEVIDVSKEVNAGVSLLTFFGHSSTGTTDLDIGYASSPFSNYKNKGKYPIMFMNGCNAGNAFVSDNDSFGEDWLKTPDKGAVALIAHVDGGYIQYLNNYTSIFYNVAFKDPSFYGKSLGEVQKETITRLSKSALANNEIMIAMMLEMVLQGDPALRIYNPEKPDYFIVENSLSITNMNGERASAIADTLLLTFEVGNLGKAIEKSIYISISRRLPDNTTQVLDSIKIDPIFSKRRVNVKIPNKGMAALGMNILEVKLDSPGAFDEINVNNNSAIYRKFLSASGLVAVNPQKYDIVGTQQVKLIVQATAEKENHQGIYFEMDTTSTFKSAWVKSKVVSNPYYAAWEVTLPDNSQNKNKVYYWRARFSTYEPGEDTLWVKSSFRHLPNVNSGWSQSHKGQFTEALTNNIEPLSQQDGVWQFSPISKPLELRTAGGAIRWTDPPYGFLVDGEHVIGHYCGGNSEYIKVTKPMFYMFAYDSKTLEPIKNKKGQTVCGYEGENFLFNSDDLSKSENVAKIKAFIDDIPEGQYVAAIGINNIPFDNLPEEAKAAFRSIGSVLIDDLKTGDPFAIVGIKGAAPGTAQEKTYDKEDSTPAASQSIGLSVTLQTPKTSGTITSSLIGPVLEWGTLHHNIVNYQESKGEIKGNDNYKLSVIGVDSTGTEVVLVEDVKEGSKDISDIDAALYPNLKLSAFLSDDSLRTAPQLKEWYVTYNGAPEGMVRPDLVKASTDDLTPLAGSGSLTVPMAFQNITSTAFSDSLTVEVTLSGDGIQASTSSFKIKPVGANEIVKFDYTFSTKQFEGTYKVEIDVNPRILPEQDYTNNFYEVEFNVKSKLHPIMNVAFDGIQIMDGDIVSPSPLISVVVKDENDYVFLKDPSQMSLVLIDPVGVPKEIDLMSNPQEISFIPATEKSDFKLEYKPTRLLDGKYKMEVRAKDAVGKDSGVSPYRIGFEVIGEASVTNFYPFPNPFSSKTNFIFTLTGSTIPEHMKIQILTVTGKVIKEIMKEELGPLRIGNNKTEYAWDGTDMYGDKLANGVYLYRVIMSKGEEEMKHRNTFGDKAFKNGYGKLYILR</sequence>
<evidence type="ECO:0000259" key="3">
    <source>
        <dbReference type="Pfam" id="PF15711"/>
    </source>
</evidence>
<dbReference type="Pfam" id="PF15711">
    <property type="entry name" value="ILEI"/>
    <property type="match status" value="1"/>
</dbReference>
<dbReference type="InterPro" id="IPR001769">
    <property type="entry name" value="Gingipain"/>
</dbReference>
<name>A0ABW3SS00_9BACT</name>